<dbReference type="Gene3D" id="3.40.50.1010">
    <property type="entry name" value="5'-nuclease"/>
    <property type="match status" value="1"/>
</dbReference>
<dbReference type="InterPro" id="IPR029060">
    <property type="entry name" value="PIN-like_dom_sf"/>
</dbReference>
<evidence type="ECO:0000313" key="10">
    <source>
        <dbReference type="EMBL" id="RQX11665.1"/>
    </source>
</evidence>
<dbReference type="PANTHER" id="PTHR33653">
    <property type="entry name" value="RIBONUCLEASE VAPC2"/>
    <property type="match status" value="1"/>
</dbReference>
<keyword evidence="5 8" id="KW-0378">Hydrolase</keyword>
<evidence type="ECO:0000256" key="7">
    <source>
        <dbReference type="ARBA" id="ARBA00038093"/>
    </source>
</evidence>
<evidence type="ECO:0000256" key="1">
    <source>
        <dbReference type="ARBA" id="ARBA00001946"/>
    </source>
</evidence>
<gene>
    <name evidence="8" type="primary">vapC</name>
    <name evidence="10" type="ORF">DDE19_30185</name>
</gene>
<keyword evidence="2 8" id="KW-1277">Toxin-antitoxin system</keyword>
<comment type="caution">
    <text evidence="10">The sequence shown here is derived from an EMBL/GenBank/DDBJ whole genome shotgun (WGS) entry which is preliminary data.</text>
</comment>
<reference evidence="10 11" key="1">
    <citation type="submission" date="2018-04" db="EMBL/GenBank/DDBJ databases">
        <title>Micromonosporas from Atacama Desert.</title>
        <authorList>
            <person name="Carro L."/>
            <person name="Klenk H.-P."/>
            <person name="Goodfellow M."/>
        </authorList>
    </citation>
    <scope>NUCLEOTIDE SEQUENCE [LARGE SCALE GENOMIC DNA]</scope>
    <source>
        <strain evidence="10 11">LB19</strain>
    </source>
</reference>
<feature type="domain" description="PIN" evidence="9">
    <location>
        <begin position="8"/>
        <end position="124"/>
    </location>
</feature>
<feature type="binding site" evidence="8">
    <location>
        <position position="100"/>
    </location>
    <ligand>
        <name>Mg(2+)</name>
        <dbReference type="ChEBI" id="CHEBI:18420"/>
    </ligand>
</feature>
<dbReference type="PANTHER" id="PTHR33653:SF1">
    <property type="entry name" value="RIBONUCLEASE VAPC2"/>
    <property type="match status" value="1"/>
</dbReference>
<dbReference type="GO" id="GO:0000287">
    <property type="term" value="F:magnesium ion binding"/>
    <property type="evidence" value="ECO:0007669"/>
    <property type="project" value="UniProtKB-UniRule"/>
</dbReference>
<evidence type="ECO:0000313" key="11">
    <source>
        <dbReference type="Proteomes" id="UP000278981"/>
    </source>
</evidence>
<sequence length="144" mass="15755">MTPPAGLYLIDTSAWSRLRQPAVAKRITTILEERLAATCVPLDLENGRSARDFRDAMTVRARRAELMIDLPITPALATRARDLQLALTARGHHRAASPVDILVAAAAAEYSAIVLHYDRDFDLISDIGGPRSEWVAPAGTLDRL</sequence>
<evidence type="ECO:0000256" key="2">
    <source>
        <dbReference type="ARBA" id="ARBA00022649"/>
    </source>
</evidence>
<keyword evidence="6 8" id="KW-0460">Magnesium</keyword>
<dbReference type="OrthoDB" id="5185254at2"/>
<protein>
    <recommendedName>
        <fullName evidence="8">Ribonuclease VapC</fullName>
        <shortName evidence="8">RNase VapC</shortName>
        <ecNumber evidence="8">3.1.-.-</ecNumber>
    </recommendedName>
    <alternativeName>
        <fullName evidence="8">Toxin VapC</fullName>
    </alternativeName>
</protein>
<evidence type="ECO:0000256" key="5">
    <source>
        <dbReference type="ARBA" id="ARBA00022801"/>
    </source>
</evidence>
<dbReference type="GO" id="GO:0090729">
    <property type="term" value="F:toxin activity"/>
    <property type="evidence" value="ECO:0007669"/>
    <property type="project" value="UniProtKB-KW"/>
</dbReference>
<dbReference type="AlphaFoldDB" id="A0A3N9XEV6"/>
<accession>A0A3N9XEV6</accession>
<comment type="cofactor">
    <cofactor evidence="1 8">
        <name>Mg(2+)</name>
        <dbReference type="ChEBI" id="CHEBI:18420"/>
    </cofactor>
</comment>
<dbReference type="HAMAP" id="MF_00265">
    <property type="entry name" value="VapC_Nob1"/>
    <property type="match status" value="1"/>
</dbReference>
<name>A0A3N9XEV6_9ACTN</name>
<evidence type="ECO:0000259" key="9">
    <source>
        <dbReference type="Pfam" id="PF01850"/>
    </source>
</evidence>
<comment type="function">
    <text evidence="8">Toxic component of a toxin-antitoxin (TA) system. An RNase.</text>
</comment>
<evidence type="ECO:0000256" key="8">
    <source>
        <dbReference type="HAMAP-Rule" id="MF_00265"/>
    </source>
</evidence>
<proteinExistence type="inferred from homology"/>
<dbReference type="GO" id="GO:0016787">
    <property type="term" value="F:hydrolase activity"/>
    <property type="evidence" value="ECO:0007669"/>
    <property type="project" value="UniProtKB-KW"/>
</dbReference>
<feature type="binding site" evidence="8">
    <location>
        <position position="11"/>
    </location>
    <ligand>
        <name>Mg(2+)</name>
        <dbReference type="ChEBI" id="CHEBI:18420"/>
    </ligand>
</feature>
<dbReference type="Proteomes" id="UP000278981">
    <property type="component" value="Unassembled WGS sequence"/>
</dbReference>
<dbReference type="GO" id="GO:0004540">
    <property type="term" value="F:RNA nuclease activity"/>
    <property type="evidence" value="ECO:0007669"/>
    <property type="project" value="InterPro"/>
</dbReference>
<keyword evidence="4 8" id="KW-0479">Metal-binding</keyword>
<evidence type="ECO:0000256" key="4">
    <source>
        <dbReference type="ARBA" id="ARBA00022723"/>
    </source>
</evidence>
<organism evidence="10 11">
    <name type="scientific">Micromonospora ureilytica</name>
    <dbReference type="NCBI Taxonomy" id="709868"/>
    <lineage>
        <taxon>Bacteria</taxon>
        <taxon>Bacillati</taxon>
        <taxon>Actinomycetota</taxon>
        <taxon>Actinomycetes</taxon>
        <taxon>Micromonosporales</taxon>
        <taxon>Micromonosporaceae</taxon>
        <taxon>Micromonospora</taxon>
    </lineage>
</organism>
<dbReference type="SUPFAM" id="SSF88723">
    <property type="entry name" value="PIN domain-like"/>
    <property type="match status" value="1"/>
</dbReference>
<dbReference type="Pfam" id="PF01850">
    <property type="entry name" value="PIN"/>
    <property type="match status" value="1"/>
</dbReference>
<keyword evidence="3 8" id="KW-0540">Nuclease</keyword>
<dbReference type="EMBL" id="QDGB01000366">
    <property type="protein sequence ID" value="RQX11665.1"/>
    <property type="molecule type" value="Genomic_DNA"/>
</dbReference>
<dbReference type="InterPro" id="IPR022907">
    <property type="entry name" value="VapC_family"/>
</dbReference>
<evidence type="ECO:0000256" key="3">
    <source>
        <dbReference type="ARBA" id="ARBA00022722"/>
    </source>
</evidence>
<keyword evidence="8" id="KW-0800">Toxin</keyword>
<dbReference type="InterPro" id="IPR050556">
    <property type="entry name" value="Type_II_TA_system_RNase"/>
</dbReference>
<dbReference type="RefSeq" id="WP_124822657.1">
    <property type="nucleotide sequence ID" value="NZ_CP109156.1"/>
</dbReference>
<comment type="similarity">
    <text evidence="7 8">Belongs to the PINc/VapC protein family.</text>
</comment>
<evidence type="ECO:0000256" key="6">
    <source>
        <dbReference type="ARBA" id="ARBA00022842"/>
    </source>
</evidence>
<dbReference type="InterPro" id="IPR002716">
    <property type="entry name" value="PIN_dom"/>
</dbReference>
<dbReference type="EC" id="3.1.-.-" evidence="8"/>